<evidence type="ECO:0000313" key="3">
    <source>
        <dbReference type="Proteomes" id="UP000039865"/>
    </source>
</evidence>
<accession>A0A077ZTJ6</accession>
<organism evidence="2 3">
    <name type="scientific">Stylonychia lemnae</name>
    <name type="common">Ciliate</name>
    <dbReference type="NCBI Taxonomy" id="5949"/>
    <lineage>
        <taxon>Eukaryota</taxon>
        <taxon>Sar</taxon>
        <taxon>Alveolata</taxon>
        <taxon>Ciliophora</taxon>
        <taxon>Intramacronucleata</taxon>
        <taxon>Spirotrichea</taxon>
        <taxon>Stichotrichia</taxon>
        <taxon>Sporadotrichida</taxon>
        <taxon>Oxytrichidae</taxon>
        <taxon>Stylonychinae</taxon>
        <taxon>Stylonychia</taxon>
    </lineage>
</organism>
<sequence length="271" mass="31483">MGCTTTKTKGTVRIQQLPDSPLTARPIQQYNQEEDDQEAIKILIMNQSFSKNNKQIYRVKSQNNSPRQNQQISDNLGLLQDLESHLNQKSQKRQTKLKKSAEKESRKSNTPDMPRPITYKNNGQQRIIIAEKPEMNDVEQIKIDNDFDLLFSNSSFSTSGKQKFRGIKTNSQLLSQLQFSKIQLNESSLQIVKEEITEEDFQTEELQQIQSDKYDCSTVYSKNALSRYSTLDKNDSKNTMLEMPTDFSYSRFSSISHYKNKEYRIQNSSEF</sequence>
<dbReference type="AlphaFoldDB" id="A0A077ZTJ6"/>
<protein>
    <submittedName>
        <fullName evidence="2">Uncharacterized protein</fullName>
    </submittedName>
</protein>
<dbReference type="Proteomes" id="UP000039865">
    <property type="component" value="Unassembled WGS sequence"/>
</dbReference>
<reference evidence="2 3" key="1">
    <citation type="submission" date="2014-06" db="EMBL/GenBank/DDBJ databases">
        <authorList>
            <person name="Swart Estienne"/>
        </authorList>
    </citation>
    <scope>NUCLEOTIDE SEQUENCE [LARGE SCALE GENOMIC DNA]</scope>
    <source>
        <strain evidence="2 3">130c</strain>
    </source>
</reference>
<feature type="region of interest" description="Disordered" evidence="1">
    <location>
        <begin position="86"/>
        <end position="124"/>
    </location>
</feature>
<keyword evidence="3" id="KW-1185">Reference proteome</keyword>
<dbReference type="EMBL" id="CCKQ01001704">
    <property type="protein sequence ID" value="CDW72829.1"/>
    <property type="molecule type" value="Genomic_DNA"/>
</dbReference>
<feature type="region of interest" description="Disordered" evidence="1">
    <location>
        <begin position="1"/>
        <end position="24"/>
    </location>
</feature>
<feature type="compositionally biased region" description="Basic and acidic residues" evidence="1">
    <location>
        <begin position="99"/>
        <end position="109"/>
    </location>
</feature>
<feature type="compositionally biased region" description="Polar residues" evidence="1">
    <location>
        <begin position="1"/>
        <end position="18"/>
    </location>
</feature>
<gene>
    <name evidence="2" type="primary">Contig5440.g5814</name>
    <name evidence="2" type="ORF">STYLEM_1794</name>
</gene>
<evidence type="ECO:0000256" key="1">
    <source>
        <dbReference type="SAM" id="MobiDB-lite"/>
    </source>
</evidence>
<dbReference type="InParanoid" id="A0A077ZTJ6"/>
<proteinExistence type="predicted"/>
<name>A0A077ZTJ6_STYLE</name>
<evidence type="ECO:0000313" key="2">
    <source>
        <dbReference type="EMBL" id="CDW72829.1"/>
    </source>
</evidence>